<feature type="domain" description="Brf1 TBP-binding" evidence="2">
    <location>
        <begin position="43"/>
        <end position="126"/>
    </location>
</feature>
<feature type="region of interest" description="Disordered" evidence="1">
    <location>
        <begin position="70"/>
        <end position="115"/>
    </location>
</feature>
<accession>A0A6D2KP92</accession>
<name>A0A6D2KP92_9BRAS</name>
<dbReference type="AlphaFoldDB" id="A0A6D2KP92"/>
<evidence type="ECO:0000256" key="1">
    <source>
        <dbReference type="SAM" id="MobiDB-lite"/>
    </source>
</evidence>
<protein>
    <recommendedName>
        <fullName evidence="2">Brf1 TBP-binding domain-containing protein</fullName>
    </recommendedName>
</protein>
<evidence type="ECO:0000313" key="4">
    <source>
        <dbReference type="Proteomes" id="UP000467841"/>
    </source>
</evidence>
<feature type="compositionally biased region" description="Polar residues" evidence="1">
    <location>
        <begin position="90"/>
        <end position="105"/>
    </location>
</feature>
<proteinExistence type="predicted"/>
<sequence length="200" mass="22595">MVEKPVKLSSKDTKALASRNLKVCGKKGAFPSRLSDSDLAKYLSDAEVGGYLNTTKEFLLNKIAWEMMNPDYQKKKPTTVKKKDPVNKTAPSKKTSATRTESNAESENKKRPSADINYDILDELFNDENSPKRSKLEKTVVESSEECLLKPQGSEEEEEADCNEGYNNEDAYEGVEEFDGEADLEYEDHDEGDYNEVIDW</sequence>
<dbReference type="InterPro" id="IPR011665">
    <property type="entry name" value="BRF1_TBP-bd_dom"/>
</dbReference>
<dbReference type="EMBL" id="CACVBM020001595">
    <property type="protein sequence ID" value="CAA7054867.1"/>
    <property type="molecule type" value="Genomic_DNA"/>
</dbReference>
<keyword evidence="4" id="KW-1185">Reference proteome</keyword>
<organism evidence="3 4">
    <name type="scientific">Microthlaspi erraticum</name>
    <dbReference type="NCBI Taxonomy" id="1685480"/>
    <lineage>
        <taxon>Eukaryota</taxon>
        <taxon>Viridiplantae</taxon>
        <taxon>Streptophyta</taxon>
        <taxon>Embryophyta</taxon>
        <taxon>Tracheophyta</taxon>
        <taxon>Spermatophyta</taxon>
        <taxon>Magnoliopsida</taxon>
        <taxon>eudicotyledons</taxon>
        <taxon>Gunneridae</taxon>
        <taxon>Pentapetalae</taxon>
        <taxon>rosids</taxon>
        <taxon>malvids</taxon>
        <taxon>Brassicales</taxon>
        <taxon>Brassicaceae</taxon>
        <taxon>Coluteocarpeae</taxon>
        <taxon>Microthlaspi</taxon>
    </lineage>
</organism>
<dbReference type="OrthoDB" id="1435073at2759"/>
<evidence type="ECO:0000259" key="2">
    <source>
        <dbReference type="Pfam" id="PF07741"/>
    </source>
</evidence>
<gene>
    <name evidence="3" type="ORF">MERR_LOCUS42103</name>
</gene>
<evidence type="ECO:0000313" key="3">
    <source>
        <dbReference type="EMBL" id="CAA7054867.1"/>
    </source>
</evidence>
<feature type="region of interest" description="Disordered" evidence="1">
    <location>
        <begin position="146"/>
        <end position="169"/>
    </location>
</feature>
<comment type="caution">
    <text evidence="3">The sequence shown here is derived from an EMBL/GenBank/DDBJ whole genome shotgun (WGS) entry which is preliminary data.</text>
</comment>
<dbReference type="Proteomes" id="UP000467841">
    <property type="component" value="Unassembled WGS sequence"/>
</dbReference>
<dbReference type="Pfam" id="PF07741">
    <property type="entry name" value="BRF1"/>
    <property type="match status" value="1"/>
</dbReference>
<reference evidence="3" key="1">
    <citation type="submission" date="2020-01" db="EMBL/GenBank/DDBJ databases">
        <authorList>
            <person name="Mishra B."/>
        </authorList>
    </citation>
    <scope>NUCLEOTIDE SEQUENCE [LARGE SCALE GENOMIC DNA]</scope>
</reference>